<keyword evidence="2" id="KW-1185">Reference proteome</keyword>
<reference evidence="1 2" key="1">
    <citation type="journal article" date="2019" name="Int. J. Syst. Evol. Microbiol.">
        <title>Bifidobacterium jacchi sp. nov., isolated from the faeces of a baby common marmoset (Callithrix jacchus).</title>
        <authorList>
            <person name="Modesto M."/>
            <person name="Watanabe K."/>
            <person name="Arita M."/>
            <person name="Satti M."/>
            <person name="Oki K."/>
            <person name="Sciavilla P."/>
            <person name="Patavino C."/>
            <person name="Camma C."/>
            <person name="Michelini S."/>
            <person name="Sgorbati B."/>
            <person name="Mattarelli P."/>
        </authorList>
    </citation>
    <scope>NUCLEOTIDE SEQUENCE [LARGE SCALE GENOMIC DNA]</scope>
    <source>
        <strain evidence="1 2">MRM 9.3</strain>
    </source>
</reference>
<accession>A0A5N5RJZ8</accession>
<keyword evidence="1" id="KW-0378">Hydrolase</keyword>
<proteinExistence type="predicted"/>
<comment type="caution">
    <text evidence="1">The sequence shown here is derived from an EMBL/GenBank/DDBJ whole genome shotgun (WGS) entry which is preliminary data.</text>
</comment>
<dbReference type="RefSeq" id="WP_151916499.1">
    <property type="nucleotide sequence ID" value="NZ_RQSP01000009.1"/>
</dbReference>
<name>A0A5N5RJZ8_9BIFI</name>
<protein>
    <submittedName>
        <fullName evidence="1">RNA helicase</fullName>
    </submittedName>
</protein>
<evidence type="ECO:0000313" key="2">
    <source>
        <dbReference type="Proteomes" id="UP000326336"/>
    </source>
</evidence>
<dbReference type="Proteomes" id="UP000326336">
    <property type="component" value="Unassembled WGS sequence"/>
</dbReference>
<keyword evidence="1" id="KW-0347">Helicase</keyword>
<gene>
    <name evidence="1" type="ORF">EHS19_03995</name>
</gene>
<dbReference type="GO" id="GO:0004386">
    <property type="term" value="F:helicase activity"/>
    <property type="evidence" value="ECO:0007669"/>
    <property type="project" value="UniProtKB-KW"/>
</dbReference>
<sequence>MSDKIDIIRIQLDFLQGAIWPSDFETGEPLTGNAIVDNDEEIRQLNKTIGDLFTSYYEPDSHGQACWFNRNKERHDKATMLRLLGELNARLHAVNDGSFIVDDRETSRVRKL</sequence>
<evidence type="ECO:0000313" key="1">
    <source>
        <dbReference type="EMBL" id="KAB5607632.1"/>
    </source>
</evidence>
<dbReference type="OrthoDB" id="3196953at2"/>
<keyword evidence="1" id="KW-0547">Nucleotide-binding</keyword>
<keyword evidence="1" id="KW-0067">ATP-binding</keyword>
<dbReference type="EMBL" id="RQSP01000009">
    <property type="protein sequence ID" value="KAB5607632.1"/>
    <property type="molecule type" value="Genomic_DNA"/>
</dbReference>
<organism evidence="1 2">
    <name type="scientific">Bifidobacterium jacchi</name>
    <dbReference type="NCBI Taxonomy" id="2490545"/>
    <lineage>
        <taxon>Bacteria</taxon>
        <taxon>Bacillati</taxon>
        <taxon>Actinomycetota</taxon>
        <taxon>Actinomycetes</taxon>
        <taxon>Bifidobacteriales</taxon>
        <taxon>Bifidobacteriaceae</taxon>
        <taxon>Bifidobacterium</taxon>
    </lineage>
</organism>
<dbReference type="AlphaFoldDB" id="A0A5N5RJZ8"/>